<keyword evidence="2" id="KW-0238">DNA-binding</keyword>
<sequence>MKSSAKASQDDGAFSTYRPQYEIVAEKIVEFINNAGLQPGDRLPTEQKLGEQLGVSRGIVREAIKSLTATGLVAARKGVGIYVAGKPHLVAMPALHLSMTVDPEHIQALFHFRSLQEMLTARLATEQITLTELRDLEKILADNQRYAEAENWELFIESDDAFHRSIAQATHNLFFVETITDVLYLQRWAIKIMTGGAPGSLLQSVEQHRAIFNAIKDGQAEEAAQLVKTHVDTVLTAYRLAVRRRLITDDTTDQRKEP</sequence>
<dbReference type="RefSeq" id="WP_220201971.1">
    <property type="nucleotide sequence ID" value="NZ_BNJK01000001.1"/>
</dbReference>
<dbReference type="Proteomes" id="UP000597444">
    <property type="component" value="Unassembled WGS sequence"/>
</dbReference>
<evidence type="ECO:0000256" key="3">
    <source>
        <dbReference type="ARBA" id="ARBA00023163"/>
    </source>
</evidence>
<organism evidence="5 6">
    <name type="scientific">Reticulibacter mediterranei</name>
    <dbReference type="NCBI Taxonomy" id="2778369"/>
    <lineage>
        <taxon>Bacteria</taxon>
        <taxon>Bacillati</taxon>
        <taxon>Chloroflexota</taxon>
        <taxon>Ktedonobacteria</taxon>
        <taxon>Ktedonobacterales</taxon>
        <taxon>Reticulibacteraceae</taxon>
        <taxon>Reticulibacter</taxon>
    </lineage>
</organism>
<reference evidence="5" key="1">
    <citation type="submission" date="2020-10" db="EMBL/GenBank/DDBJ databases">
        <title>Taxonomic study of unclassified bacteria belonging to the class Ktedonobacteria.</title>
        <authorList>
            <person name="Yabe S."/>
            <person name="Wang C.M."/>
            <person name="Zheng Y."/>
            <person name="Sakai Y."/>
            <person name="Cavaletti L."/>
            <person name="Monciardini P."/>
            <person name="Donadio S."/>
        </authorList>
    </citation>
    <scope>NUCLEOTIDE SEQUENCE</scope>
    <source>
        <strain evidence="5">ID150040</strain>
    </source>
</reference>
<dbReference type="InterPro" id="IPR008920">
    <property type="entry name" value="TF_FadR/GntR_C"/>
</dbReference>
<protein>
    <submittedName>
        <fullName evidence="5">GntR family transcriptional regulator</fullName>
    </submittedName>
</protein>
<dbReference type="InterPro" id="IPR036388">
    <property type="entry name" value="WH-like_DNA-bd_sf"/>
</dbReference>
<dbReference type="GO" id="GO:0003677">
    <property type="term" value="F:DNA binding"/>
    <property type="evidence" value="ECO:0007669"/>
    <property type="project" value="UniProtKB-KW"/>
</dbReference>
<dbReference type="SMART" id="SM00345">
    <property type="entry name" value="HTH_GNTR"/>
    <property type="match status" value="1"/>
</dbReference>
<dbReference type="SMART" id="SM00895">
    <property type="entry name" value="FCD"/>
    <property type="match status" value="1"/>
</dbReference>
<gene>
    <name evidence="5" type="primary">pdhR_1</name>
    <name evidence="5" type="ORF">KSF_010990</name>
</gene>
<dbReference type="Gene3D" id="1.20.120.530">
    <property type="entry name" value="GntR ligand-binding domain-like"/>
    <property type="match status" value="1"/>
</dbReference>
<evidence type="ECO:0000313" key="6">
    <source>
        <dbReference type="Proteomes" id="UP000597444"/>
    </source>
</evidence>
<name>A0A8J3IIY6_9CHLR</name>
<dbReference type="CDD" id="cd07377">
    <property type="entry name" value="WHTH_GntR"/>
    <property type="match status" value="1"/>
</dbReference>
<dbReference type="AlphaFoldDB" id="A0A8J3IIY6"/>
<dbReference type="EMBL" id="BNJK01000001">
    <property type="protein sequence ID" value="GHO91051.1"/>
    <property type="molecule type" value="Genomic_DNA"/>
</dbReference>
<dbReference type="PROSITE" id="PS50949">
    <property type="entry name" value="HTH_GNTR"/>
    <property type="match status" value="1"/>
</dbReference>
<evidence type="ECO:0000313" key="5">
    <source>
        <dbReference type="EMBL" id="GHO91051.1"/>
    </source>
</evidence>
<evidence type="ECO:0000256" key="2">
    <source>
        <dbReference type="ARBA" id="ARBA00023125"/>
    </source>
</evidence>
<dbReference type="Gene3D" id="1.10.10.10">
    <property type="entry name" value="Winged helix-like DNA-binding domain superfamily/Winged helix DNA-binding domain"/>
    <property type="match status" value="1"/>
</dbReference>
<comment type="caution">
    <text evidence="5">The sequence shown here is derived from an EMBL/GenBank/DDBJ whole genome shotgun (WGS) entry which is preliminary data.</text>
</comment>
<keyword evidence="3" id="KW-0804">Transcription</keyword>
<dbReference type="Pfam" id="PF07729">
    <property type="entry name" value="FCD"/>
    <property type="match status" value="1"/>
</dbReference>
<evidence type="ECO:0000256" key="1">
    <source>
        <dbReference type="ARBA" id="ARBA00023015"/>
    </source>
</evidence>
<feature type="domain" description="HTH gntR-type" evidence="4">
    <location>
        <begin position="18"/>
        <end position="86"/>
    </location>
</feature>
<dbReference type="GO" id="GO:0003700">
    <property type="term" value="F:DNA-binding transcription factor activity"/>
    <property type="evidence" value="ECO:0007669"/>
    <property type="project" value="InterPro"/>
</dbReference>
<dbReference type="Pfam" id="PF00392">
    <property type="entry name" value="GntR"/>
    <property type="match status" value="1"/>
</dbReference>
<accession>A0A8J3IIY6</accession>
<dbReference type="PANTHER" id="PTHR43537">
    <property type="entry name" value="TRANSCRIPTIONAL REGULATOR, GNTR FAMILY"/>
    <property type="match status" value="1"/>
</dbReference>
<dbReference type="PANTHER" id="PTHR43537:SF5">
    <property type="entry name" value="UXU OPERON TRANSCRIPTIONAL REGULATOR"/>
    <property type="match status" value="1"/>
</dbReference>
<dbReference type="SUPFAM" id="SSF46785">
    <property type="entry name" value="Winged helix' DNA-binding domain"/>
    <property type="match status" value="1"/>
</dbReference>
<dbReference type="InterPro" id="IPR011711">
    <property type="entry name" value="GntR_C"/>
</dbReference>
<dbReference type="InterPro" id="IPR036390">
    <property type="entry name" value="WH_DNA-bd_sf"/>
</dbReference>
<evidence type="ECO:0000259" key="4">
    <source>
        <dbReference type="PROSITE" id="PS50949"/>
    </source>
</evidence>
<keyword evidence="1" id="KW-0805">Transcription regulation</keyword>
<dbReference type="PRINTS" id="PR00035">
    <property type="entry name" value="HTHGNTR"/>
</dbReference>
<proteinExistence type="predicted"/>
<dbReference type="InterPro" id="IPR000524">
    <property type="entry name" value="Tscrpt_reg_HTH_GntR"/>
</dbReference>
<keyword evidence="6" id="KW-1185">Reference proteome</keyword>
<dbReference type="SUPFAM" id="SSF48008">
    <property type="entry name" value="GntR ligand-binding domain-like"/>
    <property type="match status" value="1"/>
</dbReference>